<comment type="similarity">
    <text evidence="8">Belongs to the SLX1 family.</text>
</comment>
<reference evidence="12" key="2">
    <citation type="submission" date="2015-01" db="EMBL/GenBank/DDBJ databases">
        <title>Evolutionary Origins and Diversification of the Mycorrhizal Mutualists.</title>
        <authorList>
            <consortium name="DOE Joint Genome Institute"/>
            <consortium name="Mycorrhizal Genomics Consortium"/>
            <person name="Kohler A."/>
            <person name="Kuo A."/>
            <person name="Nagy L.G."/>
            <person name="Floudas D."/>
            <person name="Copeland A."/>
            <person name="Barry K.W."/>
            <person name="Cichocki N."/>
            <person name="Veneault-Fourrey C."/>
            <person name="LaButti K."/>
            <person name="Lindquist E.A."/>
            <person name="Lipzen A."/>
            <person name="Lundell T."/>
            <person name="Morin E."/>
            <person name="Murat C."/>
            <person name="Riley R."/>
            <person name="Ohm R."/>
            <person name="Sun H."/>
            <person name="Tunlid A."/>
            <person name="Henrissat B."/>
            <person name="Grigoriev I.V."/>
            <person name="Hibbett D.S."/>
            <person name="Martin F."/>
        </authorList>
    </citation>
    <scope>NUCLEOTIDE SEQUENCE [LARGE SCALE GENOMIC DNA]</scope>
    <source>
        <strain evidence="12">MUT 4182</strain>
    </source>
</reference>
<dbReference type="InterPro" id="IPR013083">
    <property type="entry name" value="Znf_RING/FYVE/PHD"/>
</dbReference>
<dbReference type="InterPro" id="IPR000305">
    <property type="entry name" value="GIY-YIG_endonuc"/>
</dbReference>
<dbReference type="Pfam" id="PF01541">
    <property type="entry name" value="GIY-YIG"/>
    <property type="match status" value="1"/>
</dbReference>
<evidence type="ECO:0000256" key="1">
    <source>
        <dbReference type="ARBA" id="ARBA00022722"/>
    </source>
</evidence>
<dbReference type="Gene3D" id="3.30.40.10">
    <property type="entry name" value="Zinc/RING finger domain, C3HC4 (zinc finger)"/>
    <property type="match status" value="1"/>
</dbReference>
<dbReference type="PROSITE" id="PS50164">
    <property type="entry name" value="GIY_YIG"/>
    <property type="match status" value="1"/>
</dbReference>
<proteinExistence type="inferred from homology"/>
<evidence type="ECO:0000256" key="8">
    <source>
        <dbReference type="HAMAP-Rule" id="MF_03100"/>
    </source>
</evidence>
<evidence type="ECO:0000313" key="12">
    <source>
        <dbReference type="Proteomes" id="UP000054248"/>
    </source>
</evidence>
<keyword evidence="12" id="KW-1185">Reference proteome</keyword>
<feature type="region of interest" description="Disordered" evidence="9">
    <location>
        <begin position="315"/>
        <end position="338"/>
    </location>
</feature>
<comment type="caution">
    <text evidence="8">Lacks conserved residue(s) required for the propagation of feature annotation.</text>
</comment>
<dbReference type="InterPro" id="IPR048749">
    <property type="entry name" value="SLX1_C"/>
</dbReference>
<dbReference type="Proteomes" id="UP000054248">
    <property type="component" value="Unassembled WGS sequence"/>
</dbReference>
<dbReference type="InterPro" id="IPR035901">
    <property type="entry name" value="GIY-YIG_endonuc_sf"/>
</dbReference>
<dbReference type="HOGENOM" id="CLU_030739_3_0_1"/>
<dbReference type="OrthoDB" id="3255828at2759"/>
<evidence type="ECO:0000256" key="6">
    <source>
        <dbReference type="ARBA" id="ARBA00023204"/>
    </source>
</evidence>
<dbReference type="PRINTS" id="PR00929">
    <property type="entry name" value="ATHOOK"/>
</dbReference>
<keyword evidence="3 8" id="KW-0227">DNA damage</keyword>
<dbReference type="GO" id="GO:0033557">
    <property type="term" value="C:Slx1-Slx4 complex"/>
    <property type="evidence" value="ECO:0007669"/>
    <property type="project" value="UniProtKB-UniRule"/>
</dbReference>
<dbReference type="CDD" id="cd10455">
    <property type="entry name" value="GIY-YIG_SLX1"/>
    <property type="match status" value="1"/>
</dbReference>
<keyword evidence="2 8" id="KW-0255">Endonuclease</keyword>
<reference evidence="11 12" key="1">
    <citation type="submission" date="2014-04" db="EMBL/GenBank/DDBJ databases">
        <authorList>
            <consortium name="DOE Joint Genome Institute"/>
            <person name="Kuo A."/>
            <person name="Girlanda M."/>
            <person name="Perotto S."/>
            <person name="Kohler A."/>
            <person name="Nagy L.G."/>
            <person name="Floudas D."/>
            <person name="Copeland A."/>
            <person name="Barry K.W."/>
            <person name="Cichocki N."/>
            <person name="Veneault-Fourrey C."/>
            <person name="LaButti K."/>
            <person name="Lindquist E.A."/>
            <person name="Lipzen A."/>
            <person name="Lundell T."/>
            <person name="Morin E."/>
            <person name="Murat C."/>
            <person name="Sun H."/>
            <person name="Tunlid A."/>
            <person name="Henrissat B."/>
            <person name="Grigoriev I.V."/>
            <person name="Hibbett D.S."/>
            <person name="Martin F."/>
            <person name="Nordberg H.P."/>
            <person name="Cantor M.N."/>
            <person name="Hua S.X."/>
        </authorList>
    </citation>
    <scope>NUCLEOTIDE SEQUENCE [LARGE SCALE GENOMIC DNA]</scope>
    <source>
        <strain evidence="11 12">MUT 4182</strain>
    </source>
</reference>
<keyword evidence="6 8" id="KW-0234">DNA repair</keyword>
<keyword evidence="4 8" id="KW-0378">Hydrolase</keyword>
<dbReference type="EMBL" id="KN822975">
    <property type="protein sequence ID" value="KIO30116.1"/>
    <property type="molecule type" value="Genomic_DNA"/>
</dbReference>
<dbReference type="Gene3D" id="3.40.1440.10">
    <property type="entry name" value="GIY-YIG endonuclease"/>
    <property type="match status" value="1"/>
</dbReference>
<organism evidence="11 12">
    <name type="scientific">Tulasnella calospora MUT 4182</name>
    <dbReference type="NCBI Taxonomy" id="1051891"/>
    <lineage>
        <taxon>Eukaryota</taxon>
        <taxon>Fungi</taxon>
        <taxon>Dikarya</taxon>
        <taxon>Basidiomycota</taxon>
        <taxon>Agaricomycotina</taxon>
        <taxon>Agaricomycetes</taxon>
        <taxon>Cantharellales</taxon>
        <taxon>Tulasnellaceae</taxon>
        <taxon>Tulasnella</taxon>
    </lineage>
</organism>
<keyword evidence="5 8" id="KW-0233">DNA recombination</keyword>
<dbReference type="Pfam" id="PF21202">
    <property type="entry name" value="SLX1_C"/>
    <property type="match status" value="1"/>
</dbReference>
<dbReference type="GO" id="GO:0003677">
    <property type="term" value="F:DNA binding"/>
    <property type="evidence" value="ECO:0007669"/>
    <property type="project" value="InterPro"/>
</dbReference>
<comment type="subunit">
    <text evidence="8">Forms a heterodimer with SLX4.</text>
</comment>
<dbReference type="AlphaFoldDB" id="A0A0C3QPD0"/>
<accession>A0A0C3QPD0</accession>
<gene>
    <name evidence="11" type="ORF">M407DRAFT_225399</name>
</gene>
<evidence type="ECO:0000313" key="11">
    <source>
        <dbReference type="EMBL" id="KIO30116.1"/>
    </source>
</evidence>
<evidence type="ECO:0000256" key="9">
    <source>
        <dbReference type="SAM" id="MobiDB-lite"/>
    </source>
</evidence>
<feature type="compositionally biased region" description="Basic and acidic residues" evidence="9">
    <location>
        <begin position="315"/>
        <end position="325"/>
    </location>
</feature>
<protein>
    <recommendedName>
        <fullName evidence="10">GIY-YIG domain-containing protein</fullName>
    </recommendedName>
</protein>
<evidence type="ECO:0000256" key="5">
    <source>
        <dbReference type="ARBA" id="ARBA00023172"/>
    </source>
</evidence>
<dbReference type="PANTHER" id="PTHR20208:SF10">
    <property type="entry name" value="STRUCTURE-SPECIFIC ENDONUCLEASE SUBUNIT SLX1"/>
    <property type="match status" value="1"/>
</dbReference>
<evidence type="ECO:0000256" key="7">
    <source>
        <dbReference type="ARBA" id="ARBA00023242"/>
    </source>
</evidence>
<dbReference type="STRING" id="1051891.A0A0C3QPD0"/>
<feature type="compositionally biased region" description="Acidic residues" evidence="9">
    <location>
        <begin position="329"/>
        <end position="338"/>
    </location>
</feature>
<dbReference type="GO" id="GO:0000724">
    <property type="term" value="P:double-strand break repair via homologous recombination"/>
    <property type="evidence" value="ECO:0007669"/>
    <property type="project" value="TreeGrafter"/>
</dbReference>
<evidence type="ECO:0000256" key="4">
    <source>
        <dbReference type="ARBA" id="ARBA00022801"/>
    </source>
</evidence>
<keyword evidence="7 8" id="KW-0539">Nucleus</keyword>
<feature type="region of interest" description="Disordered" evidence="9">
    <location>
        <begin position="353"/>
        <end position="448"/>
    </location>
</feature>
<sequence length="448" mass="49187">MRPRARRSTLGPRSTLRNHSFPPFYACYLLRSIKSPNARATYVGSTPHPPRRLRQHNGEISAGAWKTKKGRPWIMTMNVYGFPSKLAALQFEWAWQHPNLSRHLRTAGGRLGDSLLTSNLNLLKSKVSVVRTMLSVPPYNTWPLRVKIYSKEVARLWEKLADNSSLLPKGVEVSHEMEGVDGKSGLIGSGRTGPIDVTDREFTAEHLEKYKLLTSSSTTTKCGCCGDRITFNEMDPLQITLCTRGACTSVSHLRCISGQFLQASEHPSSSHSIHMKIMVPRGGTCPGCGEWTLWGDLVRGCYRRKTGAVNAVAREAQELSDKESVAPEENTDEEEAEDLQTAMSNLNLANEHGGATSASVATGRGKASQPVNKSSAATKRPRGRPPKSPQAVETADAPKKRGRPRKIPSAATGTRHLHSAPRQVWESSDEPDTSLEMIDISGVQDSDE</sequence>
<dbReference type="InterPro" id="IPR050381">
    <property type="entry name" value="SLX1_endonuclease"/>
</dbReference>
<comment type="subcellular location">
    <subcellularLocation>
        <location evidence="8">Nucleus</location>
    </subcellularLocation>
</comment>
<dbReference type="InterPro" id="IPR027520">
    <property type="entry name" value="Slx1"/>
</dbReference>
<dbReference type="PANTHER" id="PTHR20208">
    <property type="entry name" value="STRUCTURE-SPECIFIC ENDONUCLEASE SUBUNIT SLX1"/>
    <property type="match status" value="1"/>
</dbReference>
<feature type="domain" description="GIY-YIG" evidence="10">
    <location>
        <begin position="23"/>
        <end position="105"/>
    </location>
</feature>
<keyword evidence="1 8" id="KW-0540">Nuclease</keyword>
<dbReference type="InterPro" id="IPR017956">
    <property type="entry name" value="AT_hook_DNA-bd_motif"/>
</dbReference>
<dbReference type="SMART" id="SM00384">
    <property type="entry name" value="AT_hook"/>
    <property type="match status" value="2"/>
</dbReference>
<evidence type="ECO:0000256" key="2">
    <source>
        <dbReference type="ARBA" id="ARBA00022759"/>
    </source>
</evidence>
<dbReference type="GO" id="GO:0008821">
    <property type="term" value="F:crossover junction DNA endonuclease activity"/>
    <property type="evidence" value="ECO:0007669"/>
    <property type="project" value="TreeGrafter"/>
</dbReference>
<comment type="cofactor">
    <cofactor evidence="8">
        <name>a divalent metal cation</name>
        <dbReference type="ChEBI" id="CHEBI:60240"/>
    </cofactor>
</comment>
<comment type="function">
    <text evidence="8">Catalytic subunit of the SLX1-SLX4 structure-specific endonuclease that resolves DNA secondary structures generated during DNA repair and recombination. Has endonuclease activity towards branched DNA substrates, introducing single-strand cuts in duplex DNA close to junctions with ss-DNA.</text>
</comment>
<evidence type="ECO:0000259" key="10">
    <source>
        <dbReference type="PROSITE" id="PS50164"/>
    </source>
</evidence>
<name>A0A0C3QPD0_9AGAM</name>
<evidence type="ECO:0000256" key="3">
    <source>
        <dbReference type="ARBA" id="ARBA00022763"/>
    </source>
</evidence>
<dbReference type="HAMAP" id="MF_03100">
    <property type="entry name" value="Endonuc_su_Slx1"/>
    <property type="match status" value="1"/>
</dbReference>
<dbReference type="GO" id="GO:0017108">
    <property type="term" value="F:5'-flap endonuclease activity"/>
    <property type="evidence" value="ECO:0007669"/>
    <property type="project" value="InterPro"/>
</dbReference>